<feature type="compositionally biased region" description="Basic and acidic residues" evidence="1">
    <location>
        <begin position="30"/>
        <end position="43"/>
    </location>
</feature>
<feature type="region of interest" description="Disordered" evidence="1">
    <location>
        <begin position="14"/>
        <end position="43"/>
    </location>
</feature>
<dbReference type="EMBL" id="GL833128">
    <property type="protein sequence ID" value="EGB08271.1"/>
    <property type="molecule type" value="Genomic_DNA"/>
</dbReference>
<feature type="compositionally biased region" description="Low complexity" evidence="1">
    <location>
        <begin position="609"/>
        <end position="626"/>
    </location>
</feature>
<feature type="region of interest" description="Disordered" evidence="1">
    <location>
        <begin position="609"/>
        <end position="644"/>
    </location>
</feature>
<dbReference type="InterPro" id="IPR036034">
    <property type="entry name" value="PDZ_sf"/>
</dbReference>
<gene>
    <name evidence="2" type="ORF">AURANDRAFT_64294</name>
</gene>
<evidence type="ECO:0000256" key="1">
    <source>
        <dbReference type="SAM" id="MobiDB-lite"/>
    </source>
</evidence>
<dbReference type="KEGG" id="aaf:AURANDRAFT_64294"/>
<dbReference type="GeneID" id="20224759"/>
<dbReference type="RefSeq" id="XP_009037000.1">
    <property type="nucleotide sequence ID" value="XM_009038752.1"/>
</dbReference>
<name>F0Y9N6_AURAN</name>
<protein>
    <recommendedName>
        <fullName evidence="4">PDZ domain-containing protein</fullName>
    </recommendedName>
</protein>
<dbReference type="InParanoid" id="F0Y9N6"/>
<feature type="compositionally biased region" description="Acidic residues" evidence="1">
    <location>
        <begin position="934"/>
        <end position="944"/>
    </location>
</feature>
<evidence type="ECO:0000313" key="2">
    <source>
        <dbReference type="EMBL" id="EGB08271.1"/>
    </source>
</evidence>
<reference evidence="2 3" key="1">
    <citation type="journal article" date="2011" name="Proc. Natl. Acad. Sci. U.S.A.">
        <title>Niche of harmful alga Aureococcus anophagefferens revealed through ecogenomics.</title>
        <authorList>
            <person name="Gobler C.J."/>
            <person name="Berry D.L."/>
            <person name="Dyhrman S.T."/>
            <person name="Wilhelm S.W."/>
            <person name="Salamov A."/>
            <person name="Lobanov A.V."/>
            <person name="Zhang Y."/>
            <person name="Collier J.L."/>
            <person name="Wurch L.L."/>
            <person name="Kustka A.B."/>
            <person name="Dill B.D."/>
            <person name="Shah M."/>
            <person name="VerBerkmoes N.C."/>
            <person name="Kuo A."/>
            <person name="Terry A."/>
            <person name="Pangilinan J."/>
            <person name="Lindquist E.A."/>
            <person name="Lucas S."/>
            <person name="Paulsen I.T."/>
            <person name="Hattenrath-Lehmann T.K."/>
            <person name="Talmage S.C."/>
            <person name="Walker E.A."/>
            <person name="Koch F."/>
            <person name="Burson A.M."/>
            <person name="Marcoval M.A."/>
            <person name="Tang Y.Z."/>
            <person name="Lecleir G.R."/>
            <person name="Coyne K.J."/>
            <person name="Berg G.M."/>
            <person name="Bertrand E.M."/>
            <person name="Saito M.A."/>
            <person name="Gladyshev V.N."/>
            <person name="Grigoriev I.V."/>
        </authorList>
    </citation>
    <scope>NUCLEOTIDE SEQUENCE [LARGE SCALE GENOMIC DNA]</scope>
    <source>
        <strain evidence="3">CCMP 1984</strain>
    </source>
</reference>
<feature type="region of interest" description="Disordered" evidence="1">
    <location>
        <begin position="930"/>
        <end position="952"/>
    </location>
</feature>
<organism evidence="3">
    <name type="scientific">Aureococcus anophagefferens</name>
    <name type="common">Harmful bloom alga</name>
    <dbReference type="NCBI Taxonomy" id="44056"/>
    <lineage>
        <taxon>Eukaryota</taxon>
        <taxon>Sar</taxon>
        <taxon>Stramenopiles</taxon>
        <taxon>Ochrophyta</taxon>
        <taxon>Pelagophyceae</taxon>
        <taxon>Pelagomonadales</taxon>
        <taxon>Pelagomonadaceae</taxon>
        <taxon>Aureococcus</taxon>
    </lineage>
</organism>
<evidence type="ECO:0008006" key="4">
    <source>
        <dbReference type="Google" id="ProtNLM"/>
    </source>
</evidence>
<feature type="compositionally biased region" description="Pro residues" evidence="1">
    <location>
        <begin position="679"/>
        <end position="703"/>
    </location>
</feature>
<feature type="region of interest" description="Disordered" evidence="1">
    <location>
        <begin position="675"/>
        <end position="720"/>
    </location>
</feature>
<proteinExistence type="predicted"/>
<dbReference type="AlphaFoldDB" id="F0Y9N6"/>
<sequence>MAAAGSMLQKLLQPFARPARPTQVSLGESRGAEGKEPELSDEERRCEIVETFLRRDAHGGFGLFFASGGGAAVVRKVSGMWDARVSDGRRLLAPGDTVVRVGGFPTATAGDVRRQMASAETMVALTARRTSALRRRVGGADCVEAAERKPSGPTVAMEDSAAVEEEARTLKVPVDRLSWLAEPERPRETKGGESELRAGLRGLAEGLIEKPKEPKPSDDLDVIASAAERTLAPPPSKIFKEGLEFSAVGACVDINRRFGTSRPNFEILSLGQFEVGAAMARELDRVGETAKTFQRGLEADESDDGGEQRSYGAAALELAAAAGSFATAARVVLRPEFRADVVRAAEPGGQAAKRPINVAALLAPGLLLVSRHLLPFADALRKSPLHARRRDGARCLADVEARAKHASHLAELALTLTDEDARELSEQDLEQTLLGAFASLRDAASGWRDARAAARRCHALARACAAALHPPAKKRPSHEAAAVDVTVDFCDTPSGGRGLVRDAELAGNHLTEAILAAIDAAAAACGALDAACGGDERAAAALGDAREARWRRADADRRRELQDVLVERETSLAKQALDMARVTVPHAGDLTALAASAERRLLATLAAEPGAAAPARPGDDGAAAPPRARDAAPPPPEGPSASDEAALLQKLDMAKPPPEGASASDEAALLQKLDMARPPSSPPPDAAVSPPPPPPDGAAPPPDGAAAPPRPEDEGGFGDYFDLATESLRAKSALLRKQIADRERIIDALDAASAELELCRGDAATREAEARRVRDVARRRVAERLAHLGRARSALARGAMISGTAVAPLAGRVAAVVDRLVEAARRVARLDAGVRAAHATLAAVTVEWQLAKHDKPHLKHLPLSERASNVVRACARSRRELRVISREARAAGEPDDTVDAALARFDALPRPNDAVWQHETVPDADAAAYLAYDAGDDDDDDDGGGEAARRDP</sequence>
<evidence type="ECO:0000313" key="3">
    <source>
        <dbReference type="Proteomes" id="UP000002729"/>
    </source>
</evidence>
<dbReference type="SUPFAM" id="SSF50156">
    <property type="entry name" value="PDZ domain-like"/>
    <property type="match status" value="1"/>
</dbReference>
<accession>F0Y9N6</accession>
<dbReference type="Proteomes" id="UP000002729">
    <property type="component" value="Unassembled WGS sequence"/>
</dbReference>
<keyword evidence="3" id="KW-1185">Reference proteome</keyword>